<dbReference type="EMBL" id="LAZR01001854">
    <property type="protein sequence ID" value="KKN38070.1"/>
    <property type="molecule type" value="Genomic_DNA"/>
</dbReference>
<reference evidence="1" key="1">
    <citation type="journal article" date="2015" name="Nature">
        <title>Complex archaea that bridge the gap between prokaryotes and eukaryotes.</title>
        <authorList>
            <person name="Spang A."/>
            <person name="Saw J.H."/>
            <person name="Jorgensen S.L."/>
            <person name="Zaremba-Niedzwiedzka K."/>
            <person name="Martijn J."/>
            <person name="Lind A.E."/>
            <person name="van Eijk R."/>
            <person name="Schleper C."/>
            <person name="Guy L."/>
            <person name="Ettema T.J."/>
        </authorList>
    </citation>
    <scope>NUCLEOTIDE SEQUENCE</scope>
</reference>
<evidence type="ECO:0000313" key="1">
    <source>
        <dbReference type="EMBL" id="KKN38070.1"/>
    </source>
</evidence>
<accession>A0A0F9Q2A7</accession>
<comment type="caution">
    <text evidence="1">The sequence shown here is derived from an EMBL/GenBank/DDBJ whole genome shotgun (WGS) entry which is preliminary data.</text>
</comment>
<protein>
    <submittedName>
        <fullName evidence="1">Uncharacterized protein</fullName>
    </submittedName>
</protein>
<gene>
    <name evidence="1" type="ORF">LCGC14_0757200</name>
</gene>
<proteinExistence type="predicted"/>
<name>A0A0F9Q2A7_9ZZZZ</name>
<dbReference type="AlphaFoldDB" id="A0A0F9Q2A7"/>
<organism evidence="1">
    <name type="scientific">marine sediment metagenome</name>
    <dbReference type="NCBI Taxonomy" id="412755"/>
    <lineage>
        <taxon>unclassified sequences</taxon>
        <taxon>metagenomes</taxon>
        <taxon>ecological metagenomes</taxon>
    </lineage>
</organism>
<sequence>MITNRLHQQQYDFNRHRWELSNRDPINYEKKRISEYISNPDYRKEYRKHRLIVKSSKSQQYLKFLYKNITDASLDVWKILKEDKYLIRLNFYHFMDIIFDLRGRIQFNSKIDFINYLLANPSLLSNLILEYFKSLKRYIIQDKNRITYFERFNPNFFQSFCYRNLSVKPIIKYENIQEPENFHIITKDDDIYFESEESYKLFLKELENVRFDEALARFYTKRNHKIKSKIK</sequence>